<feature type="chain" id="PRO_5035809853" evidence="1">
    <location>
        <begin position="24"/>
        <end position="52"/>
    </location>
</feature>
<evidence type="ECO:0000256" key="1">
    <source>
        <dbReference type="SAM" id="SignalP"/>
    </source>
</evidence>
<dbReference type="EMBL" id="CACTIH010009411">
    <property type="protein sequence ID" value="CAA3031015.1"/>
    <property type="molecule type" value="Genomic_DNA"/>
</dbReference>
<organism evidence="2 3">
    <name type="scientific">Olea europaea subsp. europaea</name>
    <dbReference type="NCBI Taxonomy" id="158383"/>
    <lineage>
        <taxon>Eukaryota</taxon>
        <taxon>Viridiplantae</taxon>
        <taxon>Streptophyta</taxon>
        <taxon>Embryophyta</taxon>
        <taxon>Tracheophyta</taxon>
        <taxon>Spermatophyta</taxon>
        <taxon>Magnoliopsida</taxon>
        <taxon>eudicotyledons</taxon>
        <taxon>Gunneridae</taxon>
        <taxon>Pentapetalae</taxon>
        <taxon>asterids</taxon>
        <taxon>lamiids</taxon>
        <taxon>Lamiales</taxon>
        <taxon>Oleaceae</taxon>
        <taxon>Oleeae</taxon>
        <taxon>Olea</taxon>
    </lineage>
</organism>
<evidence type="ECO:0000313" key="3">
    <source>
        <dbReference type="Proteomes" id="UP000594638"/>
    </source>
</evidence>
<feature type="non-terminal residue" evidence="2">
    <location>
        <position position="52"/>
    </location>
</feature>
<keyword evidence="1" id="KW-0732">Signal</keyword>
<comment type="caution">
    <text evidence="2">The sequence shown here is derived from an EMBL/GenBank/DDBJ whole genome shotgun (WGS) entry which is preliminary data.</text>
</comment>
<proteinExistence type="predicted"/>
<accession>A0A8S0VLS5</accession>
<gene>
    <name evidence="2" type="ORF">OLEA9_A047987</name>
</gene>
<dbReference type="AlphaFoldDB" id="A0A8S0VLS5"/>
<feature type="signal peptide" evidence="1">
    <location>
        <begin position="1"/>
        <end position="23"/>
    </location>
</feature>
<sequence>SCREQVALLMVLVVHKPVLLVRGNTYDVGGSQQCRRFGLDVGVGVFVVGLGQ</sequence>
<name>A0A8S0VLS5_OLEEU</name>
<reference evidence="2 3" key="1">
    <citation type="submission" date="2019-12" db="EMBL/GenBank/DDBJ databases">
        <authorList>
            <person name="Alioto T."/>
            <person name="Alioto T."/>
            <person name="Gomez Garrido J."/>
        </authorList>
    </citation>
    <scope>NUCLEOTIDE SEQUENCE [LARGE SCALE GENOMIC DNA]</scope>
</reference>
<protein>
    <submittedName>
        <fullName evidence="2">Uncharacterized protein</fullName>
    </submittedName>
</protein>
<dbReference type="Gramene" id="OE9A047987T1">
    <property type="protein sequence ID" value="OE9A047987C1"/>
    <property type="gene ID" value="OE9A047987"/>
</dbReference>
<evidence type="ECO:0000313" key="2">
    <source>
        <dbReference type="EMBL" id="CAA3031015.1"/>
    </source>
</evidence>
<feature type="non-terminal residue" evidence="2">
    <location>
        <position position="1"/>
    </location>
</feature>
<dbReference type="Proteomes" id="UP000594638">
    <property type="component" value="Unassembled WGS sequence"/>
</dbReference>
<keyword evidence="3" id="KW-1185">Reference proteome</keyword>